<protein>
    <submittedName>
        <fullName evidence="2">Uncharacterized protein</fullName>
    </submittedName>
</protein>
<dbReference type="EMBL" id="JARJCW010000094">
    <property type="protein sequence ID" value="KAJ7194969.1"/>
    <property type="molecule type" value="Genomic_DNA"/>
</dbReference>
<reference evidence="2" key="1">
    <citation type="submission" date="2023-03" db="EMBL/GenBank/DDBJ databases">
        <title>Massive genome expansion in bonnet fungi (Mycena s.s.) driven by repeated elements and novel gene families across ecological guilds.</title>
        <authorList>
            <consortium name="Lawrence Berkeley National Laboratory"/>
            <person name="Harder C.B."/>
            <person name="Miyauchi S."/>
            <person name="Viragh M."/>
            <person name="Kuo A."/>
            <person name="Thoen E."/>
            <person name="Andreopoulos B."/>
            <person name="Lu D."/>
            <person name="Skrede I."/>
            <person name="Drula E."/>
            <person name="Henrissat B."/>
            <person name="Morin E."/>
            <person name="Kohler A."/>
            <person name="Barry K."/>
            <person name="LaButti K."/>
            <person name="Morin E."/>
            <person name="Salamov A."/>
            <person name="Lipzen A."/>
            <person name="Mereny Z."/>
            <person name="Hegedus B."/>
            <person name="Baldrian P."/>
            <person name="Stursova M."/>
            <person name="Weitz H."/>
            <person name="Taylor A."/>
            <person name="Grigoriev I.V."/>
            <person name="Nagy L.G."/>
            <person name="Martin F."/>
            <person name="Kauserud H."/>
        </authorList>
    </citation>
    <scope>NUCLEOTIDE SEQUENCE</scope>
    <source>
        <strain evidence="2">9144</strain>
    </source>
</reference>
<keyword evidence="3" id="KW-1185">Reference proteome</keyword>
<feature type="compositionally biased region" description="Low complexity" evidence="1">
    <location>
        <begin position="268"/>
        <end position="283"/>
    </location>
</feature>
<gene>
    <name evidence="2" type="ORF">GGX14DRAFT_677771</name>
</gene>
<sequence length="283" mass="30849">MSLHLQLPNELLFKVLAHVLAYSVHMVVVSPGDIEWHLRVHHTLSARQLQYLRSLGVAIRDPSALGNFSIGSLDSTAPQLVQGYSLYIAIVYLRTQASRSTAEIYHSTSATIFGAVVTLSKVLYSRIVPREVSVMLKFATEDEAELSHVGILVVRQCAMLSGCVDALTDELDPADEAAGLRRDLNRLKAEQMIGNIDAADVTFLALFRRSVPLPCCTAIWLSQLPDVYATLQRVYDVVSQRSLISEDAVTQLRSLVERWAPPPPPALPSATETSTGETGAAAG</sequence>
<feature type="region of interest" description="Disordered" evidence="1">
    <location>
        <begin position="259"/>
        <end position="283"/>
    </location>
</feature>
<evidence type="ECO:0000313" key="2">
    <source>
        <dbReference type="EMBL" id="KAJ7194969.1"/>
    </source>
</evidence>
<accession>A0AAD6UY54</accession>
<dbReference type="Proteomes" id="UP001219525">
    <property type="component" value="Unassembled WGS sequence"/>
</dbReference>
<comment type="caution">
    <text evidence="2">The sequence shown here is derived from an EMBL/GenBank/DDBJ whole genome shotgun (WGS) entry which is preliminary data.</text>
</comment>
<evidence type="ECO:0000313" key="3">
    <source>
        <dbReference type="Proteomes" id="UP001219525"/>
    </source>
</evidence>
<organism evidence="2 3">
    <name type="scientific">Mycena pura</name>
    <dbReference type="NCBI Taxonomy" id="153505"/>
    <lineage>
        <taxon>Eukaryota</taxon>
        <taxon>Fungi</taxon>
        <taxon>Dikarya</taxon>
        <taxon>Basidiomycota</taxon>
        <taxon>Agaricomycotina</taxon>
        <taxon>Agaricomycetes</taxon>
        <taxon>Agaricomycetidae</taxon>
        <taxon>Agaricales</taxon>
        <taxon>Marasmiineae</taxon>
        <taxon>Mycenaceae</taxon>
        <taxon>Mycena</taxon>
    </lineage>
</organism>
<proteinExistence type="predicted"/>
<evidence type="ECO:0000256" key="1">
    <source>
        <dbReference type="SAM" id="MobiDB-lite"/>
    </source>
</evidence>
<dbReference type="AlphaFoldDB" id="A0AAD6UY54"/>
<name>A0AAD6UY54_9AGAR</name>